<dbReference type="SMART" id="SM00382">
    <property type="entry name" value="AAA"/>
    <property type="match status" value="5"/>
</dbReference>
<sequence>MATSEDNVFSGKTAWNIFQALDLLCRSNTTCSEKLRTYLAKQIWSELDRQTMLKTLTEQFIHPSCVRDICAYFKPMILDIVERTKNSVLLQGHSNTRVKRKFAVSLGLSLPFCPELERFATAFVKVHHPFENLEDEEPKKKKAKRERISDVDWCRAMYNFAAYLSNVEEVISLRFVDPHLSHQDPFVRGCFQEEQQKKELLAQGQGAVSMETAGSAVTHTRHQLLQSDLTPAVVSVTGVLLPRLASEGQTQTQSQPHWVGVPSMMDSLHSLSLAVSAGRPVLIQGPVGCGKTSLVQHLAALTGRHSAPHLIKVQLGDQTDSKALLGTYQCTEVPGQFVWHAGVLTEAVTQGHWVLLEDLDHAPMEVVSTLAPLLQTSTLSLPGHGDIVRAAPGFQLFATQRLLDIYFMLSAGHHHLTSDLDTEGIGQSSEQETVGKFLSLSGRLISTRDLMSWCSRISADFDPSSPSSGAKVFQAALDCFVSCLSKPSKRLPLAEAIAAKLNITKDKAEYFLTKHKPSVDISPTSFMVGRAILQCKPQNTISLSRMPSATFSFTRPSVCLLEKVAVCVSRNESVLLVGETGTGKTSSVQYLAQQLGHKLHVINLNQQSDSIDLLGGFKPVDLKFVMMPFREEFEMLFCQTFSRKQNARFLGHLQNCFSQKRWHDLLSLMEHCQKSAVTKFPADTEAGQSWRKIGVRLQQLKLQIQETENVLAFSFIEGTLVKALRSGDWVLLDEINLAAAETLDCLAGLLESTDGSLVLTERGDMEPVVRHPDFRLFACMNPATDVGKKDLTPGIRNRFTEFYVDELERPADLKVLVGDYLRGLSLTTGQLDGIVTFYLEVRNLAATQLVDGTGHKPHYSLRTLCRALRFSRSHNCGSIARSLYEGFCLSFLTQLDRASHPAVEKLICKHVLGKTSVKTTLKQPLPEPSGGGYLNFEGYWISCGTLEPTVPDNYILTASVRANLKDLARVVSAGSHPVLLQGETSVGKTSLITWLARCSGNHCVRVNNHEHTDLQEYVGCYAADEAGKLVFKEGVLVEAMRKGYWIILDELNLAPTDVLEALNRLLDDNQELFIPETQEMVRAHPKFMLFATQNPPGHYGGRKMLSRAFRNRFVELHFDEIPRPELETILHQRCHIPLSYAKRLVAVMADLQVQRQGSGVFAGKHCMMTLRDLFRWAERYNCPDAGSNSSKFYNWDQHLADHGYMLLAGRVRKPEEAAVIQRVIEKHMKCKVGPERLFDLTPATSPTVLSILRAVTGQMDSSCAAVRFKEPVLLVGDTGCGKTTICQLFAAMKKKNLHSVNCHLHTESADFLGGLRPVRSHQIDEDVKQQKLFEWVDGPLVTAMKTGSMFLIDEISLADDSVLERLNSVLEPERCILLAEKGGGDGLESEVEIVQAAEGFQVFSTMNPGGDFGKKELSPALRNRFTEIWCPQSNNRDDLVSIIEHNIHPGIRLSHSKEGQSGFGEAIMDFVAWFSNNEIGKRCTVSIRDILSWVYFINSCSQLDGEGHASDKLEPSVAYIHGACLVFLDSLGAGVTSRGSEFDAQLARLTCLTFLQQQVKAITGCDLPLEKVGLQIGSAGEGQSSFTVKLLPDSLTIFPFSIPRETDNKETSEQYAIQAPTTSLNAQRILRGLQLPRPLLLEGAPGVGKTSLVAAVARLAGRELVRINLSEQTDVTDLFGADLPVEGATGGSFAWRDGPFLQALKAGHWVVFDELNLASQSVLEGLNACLDHRGEVFIPELGHTFHIQHGCTRIFACQNPLNQGGGRKGLPRSFLNRFTQVYVEPLARHDLIFICGTVYPSIPLDVLTKMVDFNMKMYEETMVGSTWGRKGAPWEFNLRDINRWCDLLLANQTSDCLDPGAYVGLVYQDRMRTAEDKHRVTEVFAQVFGTDSSFYHPSQIVRVTPSCVQAGHSFLERGSGQGDLVAGHHGDGDSGVLLLHHSLGPLESLMTCVNMGWMSILVGPASSGKSSLVQLMAELSGHSLLVLPMSSGMDTTELLGGFEQVRLH</sequence>
<name>A0ABD0KZ59_9CAEN</name>
<evidence type="ECO:0000256" key="4">
    <source>
        <dbReference type="ARBA" id="ARBA00017143"/>
    </source>
</evidence>
<dbReference type="EMBL" id="JACVVK020000107">
    <property type="protein sequence ID" value="KAK7492084.1"/>
    <property type="molecule type" value="Genomic_DNA"/>
</dbReference>
<accession>A0ABD0KZ59</accession>
<dbReference type="SUPFAM" id="SSF52540">
    <property type="entry name" value="P-loop containing nucleoside triphosphate hydrolases"/>
    <property type="match status" value="6"/>
</dbReference>
<dbReference type="Pfam" id="PF07728">
    <property type="entry name" value="AAA_5"/>
    <property type="match status" value="6"/>
</dbReference>
<dbReference type="InterPro" id="IPR048617">
    <property type="entry name" value="MDN1_AAA_lid_4"/>
</dbReference>
<organism evidence="10 11">
    <name type="scientific">Batillaria attramentaria</name>
    <dbReference type="NCBI Taxonomy" id="370345"/>
    <lineage>
        <taxon>Eukaryota</taxon>
        <taxon>Metazoa</taxon>
        <taxon>Spiralia</taxon>
        <taxon>Lophotrochozoa</taxon>
        <taxon>Mollusca</taxon>
        <taxon>Gastropoda</taxon>
        <taxon>Caenogastropoda</taxon>
        <taxon>Sorbeoconcha</taxon>
        <taxon>Cerithioidea</taxon>
        <taxon>Batillariidae</taxon>
        <taxon>Batillaria</taxon>
    </lineage>
</organism>
<feature type="domain" description="AAA+ ATPase" evidence="9">
    <location>
        <begin position="1635"/>
        <end position="1788"/>
    </location>
</feature>
<feature type="domain" description="AAA+ ATPase" evidence="9">
    <location>
        <begin position="570"/>
        <end position="805"/>
    </location>
</feature>
<evidence type="ECO:0000313" key="10">
    <source>
        <dbReference type="EMBL" id="KAK7492084.1"/>
    </source>
</evidence>
<protein>
    <recommendedName>
        <fullName evidence="4">Midasin</fullName>
    </recommendedName>
</protein>
<dbReference type="Proteomes" id="UP001519460">
    <property type="component" value="Unassembled WGS sequence"/>
</dbReference>
<dbReference type="GO" id="GO:0005524">
    <property type="term" value="F:ATP binding"/>
    <property type="evidence" value="ECO:0007669"/>
    <property type="project" value="UniProtKB-KW"/>
</dbReference>
<dbReference type="CDD" id="cd00009">
    <property type="entry name" value="AAA"/>
    <property type="match status" value="2"/>
</dbReference>
<proteinExistence type="inferred from homology"/>
<dbReference type="PRINTS" id="PR00830">
    <property type="entry name" value="ENDOLAPTASE"/>
</dbReference>
<dbReference type="InterPro" id="IPR027417">
    <property type="entry name" value="P-loop_NTPase"/>
</dbReference>
<dbReference type="FunFam" id="3.40.50.300:FF:000582">
    <property type="entry name" value="Midasin"/>
    <property type="match status" value="1"/>
</dbReference>
<dbReference type="FunFam" id="3.40.50.300:FF:000956">
    <property type="entry name" value="Midasin"/>
    <property type="match status" value="1"/>
</dbReference>
<dbReference type="Pfam" id="PF21108">
    <property type="entry name" value="MDN1_4th"/>
    <property type="match status" value="1"/>
</dbReference>
<keyword evidence="7" id="KW-0143">Chaperone</keyword>
<dbReference type="GO" id="GO:0005730">
    <property type="term" value="C:nucleolus"/>
    <property type="evidence" value="ECO:0007669"/>
    <property type="project" value="UniProtKB-SubCell"/>
</dbReference>
<comment type="similarity">
    <text evidence="3">Belongs to the midasin family.</text>
</comment>
<dbReference type="GO" id="GO:0005654">
    <property type="term" value="C:nucleoplasm"/>
    <property type="evidence" value="ECO:0007669"/>
    <property type="project" value="UniProtKB-SubCell"/>
</dbReference>
<evidence type="ECO:0000256" key="7">
    <source>
        <dbReference type="ARBA" id="ARBA00023186"/>
    </source>
</evidence>
<dbReference type="InterPro" id="IPR011704">
    <property type="entry name" value="ATPase_dyneun-rel_AAA"/>
</dbReference>
<dbReference type="InterPro" id="IPR003593">
    <property type="entry name" value="AAA+_ATPase"/>
</dbReference>
<dbReference type="PANTHER" id="PTHR48103:SF2">
    <property type="entry name" value="MIDASIN"/>
    <property type="match status" value="1"/>
</dbReference>
<evidence type="ECO:0000256" key="1">
    <source>
        <dbReference type="ARBA" id="ARBA00004604"/>
    </source>
</evidence>
<dbReference type="FunFam" id="3.40.50.300:FF:000142">
    <property type="entry name" value="Midasin"/>
    <property type="match status" value="1"/>
</dbReference>
<dbReference type="FunFam" id="3.40.50.300:FF:000764">
    <property type="entry name" value="Midasin"/>
    <property type="match status" value="1"/>
</dbReference>
<keyword evidence="6" id="KW-0067">ATP-binding</keyword>
<comment type="subcellular location">
    <subcellularLocation>
        <location evidence="1">Nucleus</location>
        <location evidence="1">Nucleolus</location>
    </subcellularLocation>
    <subcellularLocation>
        <location evidence="2">Nucleus</location>
        <location evidence="2">Nucleoplasm</location>
    </subcellularLocation>
</comment>
<reference evidence="10 11" key="1">
    <citation type="journal article" date="2023" name="Sci. Data">
        <title>Genome assembly of the Korean intertidal mud-creeper Batillaria attramentaria.</title>
        <authorList>
            <person name="Patra A.K."/>
            <person name="Ho P.T."/>
            <person name="Jun S."/>
            <person name="Lee S.J."/>
            <person name="Kim Y."/>
            <person name="Won Y.J."/>
        </authorList>
    </citation>
    <scope>NUCLEOTIDE SEQUENCE [LARGE SCALE GENOMIC DNA]</scope>
    <source>
        <strain evidence="10">Wonlab-2016</strain>
    </source>
</reference>
<evidence type="ECO:0000256" key="5">
    <source>
        <dbReference type="ARBA" id="ARBA00022741"/>
    </source>
</evidence>
<dbReference type="InterPro" id="IPR040848">
    <property type="entry name" value="AAA_lid_7"/>
</dbReference>
<evidence type="ECO:0000256" key="3">
    <source>
        <dbReference type="ARBA" id="ARBA00007188"/>
    </source>
</evidence>
<keyword evidence="5" id="KW-0547">Nucleotide-binding</keyword>
<gene>
    <name evidence="10" type="ORF">BaRGS_00016748</name>
</gene>
<dbReference type="GO" id="GO:0042254">
    <property type="term" value="P:ribosome biogenesis"/>
    <property type="evidence" value="ECO:0007669"/>
    <property type="project" value="UniProtKB-ARBA"/>
</dbReference>
<dbReference type="PANTHER" id="PTHR48103">
    <property type="entry name" value="MIDASIN-RELATED"/>
    <property type="match status" value="1"/>
</dbReference>
<comment type="caution">
    <text evidence="10">The sequence shown here is derived from an EMBL/GenBank/DDBJ whole genome shotgun (WGS) entry which is preliminary data.</text>
</comment>
<keyword evidence="11" id="KW-1185">Reference proteome</keyword>
<keyword evidence="8" id="KW-0539">Nucleus</keyword>
<evidence type="ECO:0000256" key="6">
    <source>
        <dbReference type="ARBA" id="ARBA00022840"/>
    </source>
</evidence>
<feature type="domain" description="AAA+ ATPase" evidence="9">
    <location>
        <begin position="974"/>
        <end position="1119"/>
    </location>
</feature>
<dbReference type="InterPro" id="IPR041190">
    <property type="entry name" value="Midasin_AAA_lid_5"/>
</dbReference>
<dbReference type="Pfam" id="PF17867">
    <property type="entry name" value="AAA_lid_7"/>
    <property type="match status" value="3"/>
</dbReference>
<dbReference type="Pfam" id="PF17865">
    <property type="entry name" value="AAA_lid_5"/>
    <property type="match status" value="1"/>
</dbReference>
<evidence type="ECO:0000259" key="9">
    <source>
        <dbReference type="SMART" id="SM00382"/>
    </source>
</evidence>
<evidence type="ECO:0000256" key="8">
    <source>
        <dbReference type="ARBA" id="ARBA00023242"/>
    </source>
</evidence>
<dbReference type="Gene3D" id="3.40.50.300">
    <property type="entry name" value="P-loop containing nucleotide triphosphate hydrolases"/>
    <property type="match status" value="6"/>
</dbReference>
<evidence type="ECO:0000313" key="11">
    <source>
        <dbReference type="Proteomes" id="UP001519460"/>
    </source>
</evidence>
<feature type="domain" description="AAA+ ATPase" evidence="9">
    <location>
        <begin position="277"/>
        <end position="402"/>
    </location>
</feature>
<evidence type="ECO:0000256" key="2">
    <source>
        <dbReference type="ARBA" id="ARBA00004642"/>
    </source>
</evidence>
<feature type="domain" description="AAA+ ATPase" evidence="9">
    <location>
        <begin position="1268"/>
        <end position="1434"/>
    </location>
</feature>